<dbReference type="InterPro" id="IPR051677">
    <property type="entry name" value="AfsR-DnrI-RedD_regulator"/>
</dbReference>
<dbReference type="Proteomes" id="UP000199086">
    <property type="component" value="Unassembled WGS sequence"/>
</dbReference>
<dbReference type="OrthoDB" id="3666751at2"/>
<dbReference type="Gene3D" id="1.10.10.10">
    <property type="entry name" value="Winged helix-like DNA-binding domain superfamily/Winged helix DNA-binding domain"/>
    <property type="match status" value="1"/>
</dbReference>
<dbReference type="InterPro" id="IPR011990">
    <property type="entry name" value="TPR-like_helical_dom_sf"/>
</dbReference>
<keyword evidence="4" id="KW-1185">Reference proteome</keyword>
<dbReference type="EMBL" id="FMYF01000008">
    <property type="protein sequence ID" value="SDB91727.1"/>
    <property type="molecule type" value="Genomic_DNA"/>
</dbReference>
<evidence type="ECO:0000313" key="4">
    <source>
        <dbReference type="Proteomes" id="UP000199086"/>
    </source>
</evidence>
<keyword evidence="3" id="KW-0238">DNA-binding</keyword>
<dbReference type="InterPro" id="IPR005158">
    <property type="entry name" value="BTAD"/>
</dbReference>
<feature type="region of interest" description="Disordered" evidence="1">
    <location>
        <begin position="1"/>
        <end position="30"/>
    </location>
</feature>
<accession>A0A1G6HBP3</accession>
<dbReference type="Gene3D" id="1.25.40.10">
    <property type="entry name" value="Tetratricopeptide repeat domain"/>
    <property type="match status" value="1"/>
</dbReference>
<feature type="compositionally biased region" description="Basic and acidic residues" evidence="1">
    <location>
        <begin position="21"/>
        <end position="30"/>
    </location>
</feature>
<dbReference type="Pfam" id="PF03704">
    <property type="entry name" value="BTAD"/>
    <property type="match status" value="1"/>
</dbReference>
<dbReference type="SUPFAM" id="SSF48452">
    <property type="entry name" value="TPR-like"/>
    <property type="match status" value="1"/>
</dbReference>
<feature type="domain" description="Bacterial transcriptional activator" evidence="2">
    <location>
        <begin position="122"/>
        <end position="264"/>
    </location>
</feature>
<gene>
    <name evidence="3" type="ORF">GA0111570_108106</name>
</gene>
<sequence length="282" mass="31018">MRSTLPTAQSATATPTATPRPPREQEHEQRPGLLRLHVLQTFDLQLDGQSIPLPGVCERLLAYLAVIGPTHRNVLCGNLWPENTEKCARASLRTALWTLTHTCPDCLSVTRGSARLAPDVEVDLDRFRRLAWTLMGGDPQPAAYGTGEQLLRACTGAELLPGWYDDWLDDPRERVRLLRLHALEALCASLNDRGQHGLALQVALEVARMEPLRESAAAAVIATHLRAGNAVEARRFHASFSARLWDELGVTPSEELWAMLPPGAARRLGPPEGGRRAHAQRA</sequence>
<feature type="compositionally biased region" description="Low complexity" evidence="1">
    <location>
        <begin position="1"/>
        <end position="17"/>
    </location>
</feature>
<dbReference type="AlphaFoldDB" id="A0A1G6HBP3"/>
<evidence type="ECO:0000313" key="3">
    <source>
        <dbReference type="EMBL" id="SDB91727.1"/>
    </source>
</evidence>
<dbReference type="InterPro" id="IPR036388">
    <property type="entry name" value="WH-like_DNA-bd_sf"/>
</dbReference>
<dbReference type="GO" id="GO:0003677">
    <property type="term" value="F:DNA binding"/>
    <property type="evidence" value="ECO:0007669"/>
    <property type="project" value="UniProtKB-KW"/>
</dbReference>
<reference evidence="3 4" key="1">
    <citation type="submission" date="2016-06" db="EMBL/GenBank/DDBJ databases">
        <authorList>
            <person name="Olsen C.W."/>
            <person name="Carey S."/>
            <person name="Hinshaw L."/>
            <person name="Karasin A.I."/>
        </authorList>
    </citation>
    <scope>NUCLEOTIDE SEQUENCE [LARGE SCALE GENOMIC DNA]</scope>
    <source>
        <strain evidence="3 4">LZ-22</strain>
    </source>
</reference>
<name>A0A1G6HBP3_9ACTN</name>
<dbReference type="PANTHER" id="PTHR35807">
    <property type="entry name" value="TRANSCRIPTIONAL REGULATOR REDD-RELATED"/>
    <property type="match status" value="1"/>
</dbReference>
<organism evidence="3 4">
    <name type="scientific">Raineyella antarctica</name>
    <dbReference type="NCBI Taxonomy" id="1577474"/>
    <lineage>
        <taxon>Bacteria</taxon>
        <taxon>Bacillati</taxon>
        <taxon>Actinomycetota</taxon>
        <taxon>Actinomycetes</taxon>
        <taxon>Propionibacteriales</taxon>
        <taxon>Propionibacteriaceae</taxon>
        <taxon>Raineyella</taxon>
    </lineage>
</organism>
<protein>
    <submittedName>
        <fullName evidence="3">DNA-binding transcriptional activator of the SARP family</fullName>
    </submittedName>
</protein>
<dbReference type="STRING" id="1577474.GA0111570_108106"/>
<proteinExistence type="predicted"/>
<evidence type="ECO:0000256" key="1">
    <source>
        <dbReference type="SAM" id="MobiDB-lite"/>
    </source>
</evidence>
<evidence type="ECO:0000259" key="2">
    <source>
        <dbReference type="SMART" id="SM01043"/>
    </source>
</evidence>
<dbReference type="SMART" id="SM01043">
    <property type="entry name" value="BTAD"/>
    <property type="match status" value="1"/>
</dbReference>
<dbReference type="RefSeq" id="WP_092611699.1">
    <property type="nucleotide sequence ID" value="NZ_FMYF01000008.1"/>
</dbReference>